<reference evidence="2" key="2">
    <citation type="journal article" date="2012" name="PLoS ONE">
        <title>A Deeply Branching Thermophilic Bacterium with an Ancient Acetyl-CoA Pathway Dominates a Subsurface Ecosystem.</title>
        <authorList>
            <person name="Takami H."/>
            <person name="Noguchi H."/>
            <person name="Takaki Y."/>
            <person name="Uchiyama I."/>
            <person name="Toyoda A."/>
            <person name="Nishi S."/>
            <person name="Chee G.-J."/>
            <person name="Arai W."/>
            <person name="Nunoura T."/>
            <person name="Itoh T."/>
            <person name="Hattori M."/>
            <person name="Takai K."/>
        </authorList>
    </citation>
    <scope>NUCLEOTIDE SEQUENCE</scope>
</reference>
<gene>
    <name evidence="2" type="ORF">HGMM_OP3C066</name>
</gene>
<evidence type="ECO:0000313" key="2">
    <source>
        <dbReference type="EMBL" id="BAL58911.1"/>
    </source>
</evidence>
<dbReference type="InterPro" id="IPR025877">
    <property type="entry name" value="MobA-like_NTP_Trfase"/>
</dbReference>
<dbReference type="PANTHER" id="PTHR43777">
    <property type="entry name" value="MOLYBDENUM COFACTOR CYTIDYLYLTRANSFERASE"/>
    <property type="match status" value="1"/>
</dbReference>
<dbReference type="CDD" id="cd04182">
    <property type="entry name" value="GT_2_like_f"/>
    <property type="match status" value="1"/>
</dbReference>
<dbReference type="Gene3D" id="3.90.550.10">
    <property type="entry name" value="Spore Coat Polysaccharide Biosynthesis Protein SpsA, Chain A"/>
    <property type="match status" value="1"/>
</dbReference>
<protein>
    <submittedName>
        <fullName evidence="2">4-diphosphocytidyl-2C-methyl-D-erythritol synthase</fullName>
    </submittedName>
</protein>
<feature type="domain" description="MobA-like NTP transferase" evidence="1">
    <location>
        <begin position="11"/>
        <end position="173"/>
    </location>
</feature>
<dbReference type="EMBL" id="AP011802">
    <property type="protein sequence ID" value="BAL58911.1"/>
    <property type="molecule type" value="Genomic_DNA"/>
</dbReference>
<reference evidence="2" key="1">
    <citation type="journal article" date="2005" name="Environ. Microbiol.">
        <title>Genetic and functional properties of uncultivated thermophilic crenarchaeotes from a subsurface gold mine as revealed by analysis of genome fragments.</title>
        <authorList>
            <person name="Nunoura T."/>
            <person name="Hirayama H."/>
            <person name="Takami H."/>
            <person name="Oida H."/>
            <person name="Nishi S."/>
            <person name="Shimamura S."/>
            <person name="Suzuki Y."/>
            <person name="Inagaki F."/>
            <person name="Takai K."/>
            <person name="Nealson K.H."/>
            <person name="Horikoshi K."/>
        </authorList>
    </citation>
    <scope>NUCLEOTIDE SEQUENCE</scope>
</reference>
<dbReference type="AlphaFoldDB" id="H5SRX5"/>
<dbReference type="GO" id="GO:0016779">
    <property type="term" value="F:nucleotidyltransferase activity"/>
    <property type="evidence" value="ECO:0007669"/>
    <property type="project" value="UniProtKB-ARBA"/>
</dbReference>
<organism evidence="2">
    <name type="scientific">Acetithermum autotrophicum</name>
    <dbReference type="NCBI Taxonomy" id="1446466"/>
    <lineage>
        <taxon>Bacteria</taxon>
        <taxon>Candidatus Bipolaricaulota</taxon>
        <taxon>Candidatus Acetithermum</taxon>
    </lineage>
</organism>
<dbReference type="PANTHER" id="PTHR43777:SF1">
    <property type="entry name" value="MOLYBDENUM COFACTOR CYTIDYLYLTRANSFERASE"/>
    <property type="match status" value="1"/>
</dbReference>
<dbReference type="SUPFAM" id="SSF53448">
    <property type="entry name" value="Nucleotide-diphospho-sugar transferases"/>
    <property type="match status" value="1"/>
</dbReference>
<proteinExistence type="predicted"/>
<dbReference type="Pfam" id="PF12804">
    <property type="entry name" value="NTP_transf_3"/>
    <property type="match status" value="1"/>
</dbReference>
<evidence type="ECO:0000259" key="1">
    <source>
        <dbReference type="Pfam" id="PF12804"/>
    </source>
</evidence>
<name>H5SRX5_ACEAU</name>
<dbReference type="InterPro" id="IPR029044">
    <property type="entry name" value="Nucleotide-diphossugar_trans"/>
</dbReference>
<accession>H5SRX5</accession>
<sequence>MESGESKALPGIVLAAGAGRRFGQNKLLLPLRGHPVLYRTLRTALEAPLDPVLLVVGFEAEKALAALEELKDSPKLCILLNDHWEQGRASSLKLALRALPPDAPGALVLLGDMPLMTSDLVARVVNAFLKTRKLCFPIYQGEAGRPVALPKSLFAEFERLQGDESGLKILQRYWEDAVKLALAPHEEPTQWDVDTPEDMDRILKAF</sequence>